<dbReference type="Gene3D" id="3.40.630.30">
    <property type="match status" value="1"/>
</dbReference>
<protein>
    <recommendedName>
        <fullName evidence="3">GNAT family N-acetyltransferase</fullName>
    </recommendedName>
</protein>
<name>A0A5R8WJS4_9BACT</name>
<reference evidence="1 2" key="1">
    <citation type="submission" date="2019-05" db="EMBL/GenBank/DDBJ databases">
        <title>Hymenobacter edaphi sp. nov., isolated from abandoned arsenic-contaminated farmland soil.</title>
        <authorList>
            <person name="Nie L."/>
        </authorList>
    </citation>
    <scope>NUCLEOTIDE SEQUENCE [LARGE SCALE GENOMIC DNA]</scope>
    <source>
        <strain evidence="1 2">1-3-3-8</strain>
    </source>
</reference>
<organism evidence="1 2">
    <name type="scientific">Hymenobacter jeollabukensis</name>
    <dbReference type="NCBI Taxonomy" id="2025313"/>
    <lineage>
        <taxon>Bacteria</taxon>
        <taxon>Pseudomonadati</taxon>
        <taxon>Bacteroidota</taxon>
        <taxon>Cytophagia</taxon>
        <taxon>Cytophagales</taxon>
        <taxon>Hymenobacteraceae</taxon>
        <taxon>Hymenobacter</taxon>
    </lineage>
</organism>
<dbReference type="AlphaFoldDB" id="A0A5R8WJS4"/>
<comment type="caution">
    <text evidence="1">The sequence shown here is derived from an EMBL/GenBank/DDBJ whole genome shotgun (WGS) entry which is preliminary data.</text>
</comment>
<evidence type="ECO:0000313" key="2">
    <source>
        <dbReference type="Proteomes" id="UP000305517"/>
    </source>
</evidence>
<proteinExistence type="predicted"/>
<dbReference type="EMBL" id="VAJM01000014">
    <property type="protein sequence ID" value="TLM89189.1"/>
    <property type="molecule type" value="Genomic_DNA"/>
</dbReference>
<evidence type="ECO:0000313" key="1">
    <source>
        <dbReference type="EMBL" id="TLM89189.1"/>
    </source>
</evidence>
<dbReference type="OrthoDB" id="9806005at2"/>
<dbReference type="SUPFAM" id="SSF55729">
    <property type="entry name" value="Acyl-CoA N-acyltransferases (Nat)"/>
    <property type="match status" value="1"/>
</dbReference>
<dbReference type="RefSeq" id="WP_138080945.1">
    <property type="nucleotide sequence ID" value="NZ_VAJM01000014.1"/>
</dbReference>
<evidence type="ECO:0008006" key="3">
    <source>
        <dbReference type="Google" id="ProtNLM"/>
    </source>
</evidence>
<dbReference type="Proteomes" id="UP000305517">
    <property type="component" value="Unassembled WGS sequence"/>
</dbReference>
<sequence>MTSPILRLPYHDQLPEAFWAVPARVYADQPMRPTEDRALTEQLFAQEAGRNELIVYTDEDTLRLVGIFPQESDEAFFGFWETTNDPAVNQAAFEALQADARQRGRRRLVGPLDFNTYHRYRLRLPPAPSWGQFDREPINPDYYPTLLAGLGLAPVSTFESRRIRPQDVPAVFTEKDMLLRELAQIPFDFIPLNAQTWQEHEAAIFELVQAIFGANPGYRPVSLEQFRLLYNLQYAAKLCPHTSVLFRDQATGALAALSFCHPNYTELHLPDSRPPVFERDFARLQRRQLLAKTVGVHPDYRQRGLMSYLGAYGMVHFRERYDDVIFCLMRTGNFSLHFTDGLPAETAHYALFGQDLQGASSPTIPTEAQRS</sequence>
<keyword evidence="2" id="KW-1185">Reference proteome</keyword>
<accession>A0A5R8WJS4</accession>
<dbReference type="InterPro" id="IPR016181">
    <property type="entry name" value="Acyl_CoA_acyltransferase"/>
</dbReference>
<gene>
    <name evidence="1" type="ORF">FDY95_21710</name>
</gene>